<sequence length="167" mass="18625">MQQMLATHQAEHQWAQREQAERQIVHTGAMQHGQQAGNQPHHHERPEQRSGLERAQLKYEQQDAGNFGQVQQRADACLIEIEAQGARQRLDQNQADSDPGHHRRLINGQNRRVGLDTAHRVERHEGCLLGCIGIMARTKLPPDAQTGASISEASGGGERLERMLATA</sequence>
<dbReference type="AlphaFoldDB" id="A0A3M3LYP8"/>
<dbReference type="EMBL" id="RBOW01000102">
    <property type="protein sequence ID" value="RMN40254.1"/>
    <property type="molecule type" value="Genomic_DNA"/>
</dbReference>
<reference evidence="2 3" key="1">
    <citation type="submission" date="2018-08" db="EMBL/GenBank/DDBJ databases">
        <title>Recombination of ecologically and evolutionarily significant loci maintains genetic cohesion in the Pseudomonas syringae species complex.</title>
        <authorList>
            <person name="Dillon M."/>
            <person name="Thakur S."/>
            <person name="Almeida R.N.D."/>
            <person name="Weir B.S."/>
            <person name="Guttman D.S."/>
        </authorList>
    </citation>
    <scope>NUCLEOTIDE SEQUENCE [LARGE SCALE GENOMIC DNA]</scope>
    <source>
        <strain evidence="2 3">ICMP 2821</strain>
    </source>
</reference>
<comment type="caution">
    <text evidence="2">The sequence shown here is derived from an EMBL/GenBank/DDBJ whole genome shotgun (WGS) entry which is preliminary data.</text>
</comment>
<evidence type="ECO:0000256" key="1">
    <source>
        <dbReference type="SAM" id="MobiDB-lite"/>
    </source>
</evidence>
<feature type="region of interest" description="Disordered" evidence="1">
    <location>
        <begin position="143"/>
        <end position="167"/>
    </location>
</feature>
<protein>
    <submittedName>
        <fullName evidence="2">Uncharacterized protein</fullName>
    </submittedName>
</protein>
<name>A0A3M3LYP8_PSECA</name>
<accession>A0A3M3LYP8</accession>
<evidence type="ECO:0000313" key="3">
    <source>
        <dbReference type="Proteomes" id="UP000281372"/>
    </source>
</evidence>
<feature type="compositionally biased region" description="Basic and acidic residues" evidence="1">
    <location>
        <begin position="9"/>
        <end position="20"/>
    </location>
</feature>
<proteinExistence type="predicted"/>
<organism evidence="2 3">
    <name type="scientific">Pseudomonas cannabina</name>
    <dbReference type="NCBI Taxonomy" id="86840"/>
    <lineage>
        <taxon>Bacteria</taxon>
        <taxon>Pseudomonadati</taxon>
        <taxon>Pseudomonadota</taxon>
        <taxon>Gammaproteobacteria</taxon>
        <taxon>Pseudomonadales</taxon>
        <taxon>Pseudomonadaceae</taxon>
        <taxon>Pseudomonas</taxon>
    </lineage>
</organism>
<evidence type="ECO:0000313" key="2">
    <source>
        <dbReference type="EMBL" id="RMN40254.1"/>
    </source>
</evidence>
<gene>
    <name evidence="2" type="ORF">ALQ64_01729</name>
</gene>
<feature type="compositionally biased region" description="Basic and acidic residues" evidence="1">
    <location>
        <begin position="158"/>
        <end position="167"/>
    </location>
</feature>
<feature type="region of interest" description="Disordered" evidence="1">
    <location>
        <begin position="1"/>
        <end position="20"/>
    </location>
</feature>
<feature type="region of interest" description="Disordered" evidence="1">
    <location>
        <begin position="29"/>
        <end position="52"/>
    </location>
</feature>
<dbReference type="Proteomes" id="UP000281372">
    <property type="component" value="Unassembled WGS sequence"/>
</dbReference>